<dbReference type="Pfam" id="PF01029">
    <property type="entry name" value="NusB"/>
    <property type="match status" value="1"/>
</dbReference>
<dbReference type="PROSITE" id="PS51686">
    <property type="entry name" value="SAM_MT_RSMB_NOP"/>
    <property type="match status" value="1"/>
</dbReference>
<dbReference type="OrthoDB" id="9810297at2"/>
<dbReference type="Pfam" id="PF01189">
    <property type="entry name" value="Methyltr_RsmB-F"/>
    <property type="match status" value="1"/>
</dbReference>
<dbReference type="InterPro" id="IPR001678">
    <property type="entry name" value="MeTrfase_RsmB-F_NOP2_dom"/>
</dbReference>
<comment type="caution">
    <text evidence="8">The sequence shown here is derived from an EMBL/GenBank/DDBJ whole genome shotgun (WGS) entry which is preliminary data.</text>
</comment>
<dbReference type="GO" id="GO:0003723">
    <property type="term" value="F:RNA binding"/>
    <property type="evidence" value="ECO:0007669"/>
    <property type="project" value="UniProtKB-UniRule"/>
</dbReference>
<feature type="active site" description="Nucleophile" evidence="5">
    <location>
        <position position="400"/>
    </location>
</feature>
<keyword evidence="1 5" id="KW-0489">Methyltransferase</keyword>
<comment type="similarity">
    <text evidence="5">Belongs to the class I-like SAM-binding methyltransferase superfamily. RsmB/NOP family.</text>
</comment>
<evidence type="ECO:0000256" key="2">
    <source>
        <dbReference type="ARBA" id="ARBA00022679"/>
    </source>
</evidence>
<dbReference type="Proteomes" id="UP000295131">
    <property type="component" value="Unassembled WGS sequence"/>
</dbReference>
<feature type="binding site" evidence="5">
    <location>
        <position position="330"/>
    </location>
    <ligand>
        <name>S-adenosyl-L-methionine</name>
        <dbReference type="ChEBI" id="CHEBI:59789"/>
    </ligand>
</feature>
<dbReference type="GO" id="GO:0001510">
    <property type="term" value="P:RNA methylation"/>
    <property type="evidence" value="ECO:0007669"/>
    <property type="project" value="InterPro"/>
</dbReference>
<feature type="binding site" evidence="5">
    <location>
        <position position="305"/>
    </location>
    <ligand>
        <name>S-adenosyl-L-methionine</name>
        <dbReference type="ChEBI" id="CHEBI:59789"/>
    </ligand>
</feature>
<keyword evidence="3 5" id="KW-0949">S-adenosyl-L-methionine</keyword>
<gene>
    <name evidence="8" type="ORF">E2A64_01245</name>
</gene>
<keyword evidence="4 5" id="KW-0694">RNA-binding</keyword>
<evidence type="ECO:0000313" key="8">
    <source>
        <dbReference type="EMBL" id="TDH37795.1"/>
    </source>
</evidence>
<dbReference type="InterPro" id="IPR049560">
    <property type="entry name" value="MeTrfase_RsmB-F_NOP2_cat"/>
</dbReference>
<dbReference type="CDD" id="cd02440">
    <property type="entry name" value="AdoMet_MTases"/>
    <property type="match status" value="1"/>
</dbReference>
<evidence type="ECO:0000313" key="9">
    <source>
        <dbReference type="Proteomes" id="UP000295131"/>
    </source>
</evidence>
<dbReference type="PANTHER" id="PTHR22807:SF61">
    <property type="entry name" value="NOL1_NOP2_SUN FAMILY PROTEIN _ ANTITERMINATION NUSB DOMAIN-CONTAINING PROTEIN"/>
    <property type="match status" value="1"/>
</dbReference>
<evidence type="ECO:0000256" key="5">
    <source>
        <dbReference type="PROSITE-ProRule" id="PRU01023"/>
    </source>
</evidence>
<feature type="compositionally biased region" description="Basic and acidic residues" evidence="6">
    <location>
        <begin position="24"/>
        <end position="36"/>
    </location>
</feature>
<dbReference type="SUPFAM" id="SSF53335">
    <property type="entry name" value="S-adenosyl-L-methionine-dependent methyltransferases"/>
    <property type="match status" value="1"/>
</dbReference>
<evidence type="ECO:0000256" key="1">
    <source>
        <dbReference type="ARBA" id="ARBA00022603"/>
    </source>
</evidence>
<evidence type="ECO:0000259" key="7">
    <source>
        <dbReference type="PROSITE" id="PS51686"/>
    </source>
</evidence>
<accession>A0A4V3A794</accession>
<dbReference type="InterPro" id="IPR029063">
    <property type="entry name" value="SAM-dependent_MTases_sf"/>
</dbReference>
<protein>
    <submittedName>
        <fullName evidence="8">MFS transporter</fullName>
    </submittedName>
</protein>
<dbReference type="Gene3D" id="3.40.50.150">
    <property type="entry name" value="Vaccinia Virus protein VP39"/>
    <property type="match status" value="1"/>
</dbReference>
<feature type="binding site" evidence="5">
    <location>
        <position position="347"/>
    </location>
    <ligand>
        <name>S-adenosyl-L-methionine</name>
        <dbReference type="ChEBI" id="CHEBI:59789"/>
    </ligand>
</feature>
<feature type="binding site" evidence="5">
    <location>
        <begin position="284"/>
        <end position="290"/>
    </location>
    <ligand>
        <name>S-adenosyl-L-methionine</name>
        <dbReference type="ChEBI" id="CHEBI:59789"/>
    </ligand>
</feature>
<dbReference type="EMBL" id="SMSI01000001">
    <property type="protein sequence ID" value="TDH37795.1"/>
    <property type="molecule type" value="Genomic_DNA"/>
</dbReference>
<name>A0A4V3A794_9HYPH</name>
<organism evidence="8 9">
    <name type="scientific">Pseudohoeflea suaedae</name>
    <dbReference type="NCBI Taxonomy" id="877384"/>
    <lineage>
        <taxon>Bacteria</taxon>
        <taxon>Pseudomonadati</taxon>
        <taxon>Pseudomonadota</taxon>
        <taxon>Alphaproteobacteria</taxon>
        <taxon>Hyphomicrobiales</taxon>
        <taxon>Rhizobiaceae</taxon>
        <taxon>Pseudohoeflea</taxon>
    </lineage>
</organism>
<evidence type="ECO:0000256" key="6">
    <source>
        <dbReference type="SAM" id="MobiDB-lite"/>
    </source>
</evidence>
<dbReference type="Gene3D" id="1.10.940.10">
    <property type="entry name" value="NusB-like"/>
    <property type="match status" value="1"/>
</dbReference>
<evidence type="ECO:0000256" key="3">
    <source>
        <dbReference type="ARBA" id="ARBA00022691"/>
    </source>
</evidence>
<feature type="region of interest" description="Disordered" evidence="6">
    <location>
        <begin position="1"/>
        <end position="37"/>
    </location>
</feature>
<keyword evidence="2 5" id="KW-0808">Transferase</keyword>
<proteinExistence type="inferred from homology"/>
<keyword evidence="9" id="KW-1185">Reference proteome</keyword>
<dbReference type="PRINTS" id="PR02008">
    <property type="entry name" value="RCMTFAMILY"/>
</dbReference>
<dbReference type="AlphaFoldDB" id="A0A4V3A794"/>
<dbReference type="InterPro" id="IPR006027">
    <property type="entry name" value="NusB_RsmB_TIM44"/>
</dbReference>
<dbReference type="GO" id="GO:0006355">
    <property type="term" value="P:regulation of DNA-templated transcription"/>
    <property type="evidence" value="ECO:0007669"/>
    <property type="project" value="InterPro"/>
</dbReference>
<dbReference type="InterPro" id="IPR035926">
    <property type="entry name" value="NusB-like_sf"/>
</dbReference>
<dbReference type="GO" id="GO:0008173">
    <property type="term" value="F:RNA methyltransferase activity"/>
    <property type="evidence" value="ECO:0007669"/>
    <property type="project" value="InterPro"/>
</dbReference>
<reference evidence="8 9" key="1">
    <citation type="journal article" date="2013" name="Int. J. Syst. Evol. Microbiol.">
        <title>Hoeflea suaedae sp. nov., an endophytic bacterium isolated from the root of the halophyte Suaeda maritima.</title>
        <authorList>
            <person name="Chung E.J."/>
            <person name="Park J.A."/>
            <person name="Pramanik P."/>
            <person name="Bibi F."/>
            <person name="Jeon C.O."/>
            <person name="Chung Y.R."/>
        </authorList>
    </citation>
    <scope>NUCLEOTIDE SEQUENCE [LARGE SCALE GENOMIC DNA]</scope>
    <source>
        <strain evidence="8 9">YC6898</strain>
    </source>
</reference>
<dbReference type="SUPFAM" id="SSF48013">
    <property type="entry name" value="NusB-like"/>
    <property type="match status" value="1"/>
</dbReference>
<evidence type="ECO:0000256" key="4">
    <source>
        <dbReference type="ARBA" id="ARBA00022884"/>
    </source>
</evidence>
<dbReference type="PANTHER" id="PTHR22807">
    <property type="entry name" value="NOP2 YEAST -RELATED NOL1/NOP2/FMU SUN DOMAIN-CONTAINING"/>
    <property type="match status" value="1"/>
</dbReference>
<feature type="domain" description="SAM-dependent MTase RsmB/NOP-type" evidence="7">
    <location>
        <begin position="183"/>
        <end position="472"/>
    </location>
</feature>
<sequence>MTEAKSNGPARQADGKGRGRARSNRRDRDQSRHDAKPGLQARIAATRLLGAVVDGKASLDGLLDREHGNPHFLALSESDRGLVRAILLTALRHLTVIDAIIDGLTEKPLPAGARSLRHLLAIAIAQILHLDVADHAAVDLAVSQADADPRNRRFASLVNAVLRRLIRERDTLPARVADATDPFPAWFMERLRCAYDAATVAAIAEALKVPAPLDLTVREDAAGWAERLGGTVLPTGTVRIAPGGPPVSDLPGFDEGAWWVQDAAAAIPARLFGSLAGKRVADLCAAPGGKTAQLILAGGDVVAFDQSASRLKRLEGNLARLGLSADTRKDRAEKVSDEAGFDAVLLDAPCSSTGTVRRHPDVVWTKSAEDITKLARVQRSLVDHAVTLVRSGGALVFSNCSLDPEEGEEMISNFLADHPEWTISPVSPELLPGLEGAITARGEVRTHPAMLAADIPQIGGMDGFYAVILIHR</sequence>
<dbReference type="InterPro" id="IPR023267">
    <property type="entry name" value="RCMT"/>
</dbReference>